<dbReference type="EMBL" id="JAWDGP010003662">
    <property type="protein sequence ID" value="KAK3772058.1"/>
    <property type="molecule type" value="Genomic_DNA"/>
</dbReference>
<organism evidence="1 2">
    <name type="scientific">Elysia crispata</name>
    <name type="common">lettuce slug</name>
    <dbReference type="NCBI Taxonomy" id="231223"/>
    <lineage>
        <taxon>Eukaryota</taxon>
        <taxon>Metazoa</taxon>
        <taxon>Spiralia</taxon>
        <taxon>Lophotrochozoa</taxon>
        <taxon>Mollusca</taxon>
        <taxon>Gastropoda</taxon>
        <taxon>Heterobranchia</taxon>
        <taxon>Euthyneura</taxon>
        <taxon>Panpulmonata</taxon>
        <taxon>Sacoglossa</taxon>
        <taxon>Placobranchoidea</taxon>
        <taxon>Plakobranchidae</taxon>
        <taxon>Elysia</taxon>
    </lineage>
</organism>
<evidence type="ECO:0000313" key="2">
    <source>
        <dbReference type="Proteomes" id="UP001283361"/>
    </source>
</evidence>
<sequence length="103" mass="11766">MSTEPDRHEPSVAQKLMISREWRAKWRDRTAHRCNPPPQRSSIEPLDFAIRLTTRTGAQHNLSGTERHGCYQLALSIVGIDRRVVDQLPLFNTLGGKRSSTLF</sequence>
<reference evidence="1" key="1">
    <citation type="journal article" date="2023" name="G3 (Bethesda)">
        <title>A reference genome for the long-term kleptoplast-retaining sea slug Elysia crispata morphotype clarki.</title>
        <authorList>
            <person name="Eastman K.E."/>
            <person name="Pendleton A.L."/>
            <person name="Shaikh M.A."/>
            <person name="Suttiyut T."/>
            <person name="Ogas R."/>
            <person name="Tomko P."/>
            <person name="Gavelis G."/>
            <person name="Widhalm J.R."/>
            <person name="Wisecaver J.H."/>
        </authorList>
    </citation>
    <scope>NUCLEOTIDE SEQUENCE</scope>
    <source>
        <strain evidence="1">ECLA1</strain>
    </source>
</reference>
<comment type="caution">
    <text evidence="1">The sequence shown here is derived from an EMBL/GenBank/DDBJ whole genome shotgun (WGS) entry which is preliminary data.</text>
</comment>
<protein>
    <submittedName>
        <fullName evidence="1">Uncharacterized protein</fullName>
    </submittedName>
</protein>
<evidence type="ECO:0000313" key="1">
    <source>
        <dbReference type="EMBL" id="KAK3772058.1"/>
    </source>
</evidence>
<dbReference type="Proteomes" id="UP001283361">
    <property type="component" value="Unassembled WGS sequence"/>
</dbReference>
<proteinExistence type="predicted"/>
<keyword evidence="2" id="KW-1185">Reference proteome</keyword>
<name>A0AAE0ZM94_9GAST</name>
<accession>A0AAE0ZM94</accession>
<dbReference type="AlphaFoldDB" id="A0AAE0ZM94"/>
<gene>
    <name evidence="1" type="ORF">RRG08_008296</name>
</gene>